<organism evidence="1 2">
    <name type="scientific">Entomophthora muscae</name>
    <dbReference type="NCBI Taxonomy" id="34485"/>
    <lineage>
        <taxon>Eukaryota</taxon>
        <taxon>Fungi</taxon>
        <taxon>Fungi incertae sedis</taxon>
        <taxon>Zoopagomycota</taxon>
        <taxon>Entomophthoromycotina</taxon>
        <taxon>Entomophthoromycetes</taxon>
        <taxon>Entomophthorales</taxon>
        <taxon>Entomophthoraceae</taxon>
        <taxon>Entomophthora</taxon>
    </lineage>
</organism>
<evidence type="ECO:0000313" key="1">
    <source>
        <dbReference type="EMBL" id="KAJ9070539.1"/>
    </source>
</evidence>
<gene>
    <name evidence="1" type="ORF">DSO57_1006878</name>
</gene>
<proteinExistence type="predicted"/>
<name>A0ACC2T7A6_9FUNG</name>
<dbReference type="EMBL" id="QTSX02003570">
    <property type="protein sequence ID" value="KAJ9070539.1"/>
    <property type="molecule type" value="Genomic_DNA"/>
</dbReference>
<comment type="caution">
    <text evidence="1">The sequence shown here is derived from an EMBL/GenBank/DDBJ whole genome shotgun (WGS) entry which is preliminary data.</text>
</comment>
<dbReference type="Proteomes" id="UP001165960">
    <property type="component" value="Unassembled WGS sequence"/>
</dbReference>
<keyword evidence="2" id="KW-1185">Reference proteome</keyword>
<evidence type="ECO:0000313" key="2">
    <source>
        <dbReference type="Proteomes" id="UP001165960"/>
    </source>
</evidence>
<protein>
    <submittedName>
        <fullName evidence="1">Uncharacterized protein</fullName>
    </submittedName>
</protein>
<accession>A0ACC2T7A6</accession>
<reference evidence="1" key="1">
    <citation type="submission" date="2022-04" db="EMBL/GenBank/DDBJ databases">
        <title>Genome of the entomopathogenic fungus Entomophthora muscae.</title>
        <authorList>
            <person name="Elya C."/>
            <person name="Lovett B.R."/>
            <person name="Lee E."/>
            <person name="Macias A.M."/>
            <person name="Hajek A.E."/>
            <person name="De Bivort B.L."/>
            <person name="Kasson M.T."/>
            <person name="De Fine Licht H.H."/>
            <person name="Stajich J.E."/>
        </authorList>
    </citation>
    <scope>NUCLEOTIDE SEQUENCE</scope>
    <source>
        <strain evidence="1">Berkeley</strain>
    </source>
</reference>
<sequence>MKFCCLLLVVSSVTGTANELLEMYNEYSNKHKEHACAVFEVKPYLGKWSSPQLRMSKDFIYEEKCAWFDCKYIVYIPKHYEGTYVERRGDGGFDMWFYNGNNFQRKNARIIVRPKRN</sequence>